<keyword evidence="1" id="KW-0472">Membrane</keyword>
<feature type="transmembrane region" description="Helical" evidence="1">
    <location>
        <begin position="170"/>
        <end position="188"/>
    </location>
</feature>
<proteinExistence type="predicted"/>
<feature type="transmembrane region" description="Helical" evidence="1">
    <location>
        <begin position="44"/>
        <end position="63"/>
    </location>
</feature>
<keyword evidence="3" id="KW-1185">Reference proteome</keyword>
<name>A0A917G4B8_9NOCA</name>
<evidence type="ECO:0000313" key="3">
    <source>
        <dbReference type="Proteomes" id="UP000654257"/>
    </source>
</evidence>
<gene>
    <name evidence="2" type="ORF">GCM10007304_39920</name>
</gene>
<dbReference type="EMBL" id="BMCU01000005">
    <property type="protein sequence ID" value="GGG22116.1"/>
    <property type="molecule type" value="Genomic_DNA"/>
</dbReference>
<feature type="transmembrane region" description="Helical" evidence="1">
    <location>
        <begin position="144"/>
        <end position="164"/>
    </location>
</feature>
<evidence type="ECO:0000256" key="1">
    <source>
        <dbReference type="SAM" id="Phobius"/>
    </source>
</evidence>
<dbReference type="Proteomes" id="UP000654257">
    <property type="component" value="Unassembled WGS sequence"/>
</dbReference>
<keyword evidence="1" id="KW-0812">Transmembrane</keyword>
<feature type="transmembrane region" description="Helical" evidence="1">
    <location>
        <begin position="70"/>
        <end position="94"/>
    </location>
</feature>
<evidence type="ECO:0000313" key="2">
    <source>
        <dbReference type="EMBL" id="GGG22116.1"/>
    </source>
</evidence>
<dbReference type="AlphaFoldDB" id="A0A917G4B8"/>
<accession>A0A917G4B8</accession>
<comment type="caution">
    <text evidence="2">The sequence shown here is derived from an EMBL/GenBank/DDBJ whole genome shotgun (WGS) entry which is preliminary data.</text>
</comment>
<sequence length="203" mass="21497">MNRSVVALFAVAGVLFLAYPVVRPYSDETGLEGARAFASNQWVPAHLFAMLGFIAAASAVAAIGSRVTGVTMLLGTGLVLPYYGAEAFSLHAIGTRALSESDLNLMSLADPIRYGAVQATMFAAGLVLLAVGAVSLAVSTWSRWRWFTIPFAAGFVLFLPQFYGPPPVRIAHGVLMLLGCALVAYRAARTDFARSTRPVILSA</sequence>
<keyword evidence="1" id="KW-1133">Transmembrane helix</keyword>
<dbReference type="RefSeq" id="WP_188546673.1">
    <property type="nucleotide sequence ID" value="NZ_BMCU01000005.1"/>
</dbReference>
<protein>
    <submittedName>
        <fullName evidence="2">Uncharacterized protein</fullName>
    </submittedName>
</protein>
<feature type="transmembrane region" description="Helical" evidence="1">
    <location>
        <begin position="114"/>
        <end position="137"/>
    </location>
</feature>
<reference evidence="2" key="1">
    <citation type="journal article" date="2014" name="Int. J. Syst. Evol. Microbiol.">
        <title>Complete genome sequence of Corynebacterium casei LMG S-19264T (=DSM 44701T), isolated from a smear-ripened cheese.</title>
        <authorList>
            <consortium name="US DOE Joint Genome Institute (JGI-PGF)"/>
            <person name="Walter F."/>
            <person name="Albersmeier A."/>
            <person name="Kalinowski J."/>
            <person name="Ruckert C."/>
        </authorList>
    </citation>
    <scope>NUCLEOTIDE SEQUENCE</scope>
    <source>
        <strain evidence="2">CCM 7905</strain>
    </source>
</reference>
<organism evidence="2 3">
    <name type="scientific">Rhodococcoides trifolii</name>
    <dbReference type="NCBI Taxonomy" id="908250"/>
    <lineage>
        <taxon>Bacteria</taxon>
        <taxon>Bacillati</taxon>
        <taxon>Actinomycetota</taxon>
        <taxon>Actinomycetes</taxon>
        <taxon>Mycobacteriales</taxon>
        <taxon>Nocardiaceae</taxon>
        <taxon>Rhodococcoides</taxon>
    </lineage>
</organism>
<reference evidence="2" key="2">
    <citation type="submission" date="2020-09" db="EMBL/GenBank/DDBJ databases">
        <authorList>
            <person name="Sun Q."/>
            <person name="Sedlacek I."/>
        </authorList>
    </citation>
    <scope>NUCLEOTIDE SEQUENCE</scope>
    <source>
        <strain evidence="2">CCM 7905</strain>
    </source>
</reference>